<dbReference type="Proteomes" id="UP001194696">
    <property type="component" value="Unassembled WGS sequence"/>
</dbReference>
<feature type="compositionally biased region" description="Basic and acidic residues" evidence="1">
    <location>
        <begin position="62"/>
        <end position="74"/>
    </location>
</feature>
<reference evidence="2 3" key="1">
    <citation type="journal article" date="2020" name="Fungal Divers.">
        <title>Resolving the Mortierellaceae phylogeny through synthesis of multi-gene phylogenetics and phylogenomics.</title>
        <authorList>
            <person name="Vandepol N."/>
            <person name="Liber J."/>
            <person name="Desiro A."/>
            <person name="Na H."/>
            <person name="Kennedy M."/>
            <person name="Barry K."/>
            <person name="Grigoriev I.V."/>
            <person name="Miller A.N."/>
            <person name="O'Donnell K."/>
            <person name="Stajich J.E."/>
            <person name="Bonito G."/>
        </authorList>
    </citation>
    <scope>NUCLEOTIDE SEQUENCE [LARGE SCALE GENOMIC DNA]</scope>
    <source>
        <strain evidence="2 3">AD045</strain>
    </source>
</reference>
<evidence type="ECO:0000313" key="2">
    <source>
        <dbReference type="EMBL" id="KAG0279098.1"/>
    </source>
</evidence>
<feature type="compositionally biased region" description="Acidic residues" evidence="1">
    <location>
        <begin position="75"/>
        <end position="85"/>
    </location>
</feature>
<feature type="compositionally biased region" description="Polar residues" evidence="1">
    <location>
        <begin position="92"/>
        <end position="103"/>
    </location>
</feature>
<name>A0ABQ7JLG9_9FUNG</name>
<dbReference type="EMBL" id="JAAAIM010001377">
    <property type="protein sequence ID" value="KAG0279098.1"/>
    <property type="molecule type" value="Genomic_DNA"/>
</dbReference>
<feature type="region of interest" description="Disordered" evidence="1">
    <location>
        <begin position="41"/>
        <end position="105"/>
    </location>
</feature>
<sequence>MHWALQKRKRSAKLQSVAVTSLADAFVNKKVKLMLQEEVDSFQDPPLPVHSRPSGSAIAESSGEHDGENDRDEIVADDIEDSENEDSGKGVFTTTSLKTSVPSEKSAPDVVAVAELVELSAPSRNIKGLDGLSGRSLTLEDSFLHHQSMMATDDDPSYATPPSYFSRILLGPDLPSSDPVDAHFVDQGYLNRSPSIFYTWDYLDGPGRVDSGVDSPWVYNDIEVGDDLMAFRSLIVENNGGLSEPHEKLAVNFVFLVEADHQTGGLQTEVEDKSWEALCEATKDLVDPLPEATLVEAHQWVHLLARGQQESFRTRLKESPPKDPTLQSILDKIISNGQLWSDQPCNEDTYLKSQLGPFLETYMNNITYITSAWTQTQQETRNVDSDLLVPDFATMTAARRRQLSVVLLEGKVVSNKVCQIWDDKAKLVQELKLALDSILMLLPQDDVWVVGIFVREPRVEFYTMHIHAEATYIMRRFAVCNLASDPMNMVSIIPLMEAFQHAHSMVKKTVAAIRRVKVRPSTSPKVPLSWIRPSFTKPKRYEALDGE</sequence>
<proteinExistence type="predicted"/>
<keyword evidence="3" id="KW-1185">Reference proteome</keyword>
<protein>
    <submittedName>
        <fullName evidence="2">Uncharacterized protein</fullName>
    </submittedName>
</protein>
<comment type="caution">
    <text evidence="2">The sequence shown here is derived from an EMBL/GenBank/DDBJ whole genome shotgun (WGS) entry which is preliminary data.</text>
</comment>
<gene>
    <name evidence="2" type="ORF">BGZ96_002069</name>
</gene>
<organism evidence="2 3">
    <name type="scientific">Linnemannia gamsii</name>
    <dbReference type="NCBI Taxonomy" id="64522"/>
    <lineage>
        <taxon>Eukaryota</taxon>
        <taxon>Fungi</taxon>
        <taxon>Fungi incertae sedis</taxon>
        <taxon>Mucoromycota</taxon>
        <taxon>Mortierellomycotina</taxon>
        <taxon>Mortierellomycetes</taxon>
        <taxon>Mortierellales</taxon>
        <taxon>Mortierellaceae</taxon>
        <taxon>Linnemannia</taxon>
    </lineage>
</organism>
<evidence type="ECO:0000313" key="3">
    <source>
        <dbReference type="Proteomes" id="UP001194696"/>
    </source>
</evidence>
<evidence type="ECO:0000256" key="1">
    <source>
        <dbReference type="SAM" id="MobiDB-lite"/>
    </source>
</evidence>
<accession>A0ABQ7JLG9</accession>